<dbReference type="InterPro" id="IPR011990">
    <property type="entry name" value="TPR-like_helical_dom_sf"/>
</dbReference>
<dbReference type="Gene3D" id="2.30.29.30">
    <property type="entry name" value="Pleckstrin-homology domain (PH domain)/Phosphotyrosine-binding domain (PTB)"/>
    <property type="match status" value="2"/>
</dbReference>
<keyword evidence="4" id="KW-0862">Zinc</keyword>
<dbReference type="STRING" id="104452.A0A0L7LDA2"/>
<dbReference type="PROSITE" id="PS50196">
    <property type="entry name" value="RANBD1"/>
    <property type="match status" value="2"/>
</dbReference>
<evidence type="ECO:0000313" key="11">
    <source>
        <dbReference type="EMBL" id="KOB73161.1"/>
    </source>
</evidence>
<dbReference type="EMBL" id="JTDY01001685">
    <property type="protein sequence ID" value="KOB73161.1"/>
    <property type="molecule type" value="Genomic_DNA"/>
</dbReference>
<dbReference type="PANTHER" id="PTHR23138">
    <property type="entry name" value="RAN BINDING PROTEIN"/>
    <property type="match status" value="1"/>
</dbReference>
<dbReference type="InterPro" id="IPR001876">
    <property type="entry name" value="Znf_RanBP2"/>
</dbReference>
<evidence type="ECO:0000256" key="6">
    <source>
        <dbReference type="PROSITE-ProRule" id="PRU00339"/>
    </source>
</evidence>
<feature type="region of interest" description="Disordered" evidence="8">
    <location>
        <begin position="771"/>
        <end position="807"/>
    </location>
</feature>
<keyword evidence="2" id="KW-0479">Metal-binding</keyword>
<keyword evidence="12" id="KW-1185">Reference proteome</keyword>
<reference evidence="11 12" key="1">
    <citation type="journal article" date="2015" name="Genome Biol. Evol.">
        <title>The genome of winter moth (Operophtera brumata) provides a genomic perspective on sexual dimorphism and phenology.</title>
        <authorList>
            <person name="Derks M.F."/>
            <person name="Smit S."/>
            <person name="Salis L."/>
            <person name="Schijlen E."/>
            <person name="Bossers A."/>
            <person name="Mateman C."/>
            <person name="Pijl A.S."/>
            <person name="de Ridder D."/>
            <person name="Groenen M.A."/>
            <person name="Visser M.E."/>
            <person name="Megens H.J."/>
        </authorList>
    </citation>
    <scope>NUCLEOTIDE SEQUENCE [LARGE SCALE GENOMIC DNA]</scope>
    <source>
        <strain evidence="11">WM2013NL</strain>
        <tissue evidence="11">Head and thorax</tissue>
    </source>
</reference>
<dbReference type="SMART" id="SM00160">
    <property type="entry name" value="RanBD"/>
    <property type="match status" value="2"/>
</dbReference>
<dbReference type="Proteomes" id="UP000037510">
    <property type="component" value="Unassembled WGS sequence"/>
</dbReference>
<evidence type="ECO:0000256" key="7">
    <source>
        <dbReference type="SAM" id="Coils"/>
    </source>
</evidence>
<feature type="region of interest" description="Disordered" evidence="8">
    <location>
        <begin position="1707"/>
        <end position="1726"/>
    </location>
</feature>
<dbReference type="InterPro" id="IPR019734">
    <property type="entry name" value="TPR_rpt"/>
</dbReference>
<dbReference type="InterPro" id="IPR036443">
    <property type="entry name" value="Znf_RanBP2_sf"/>
</dbReference>
<dbReference type="GO" id="GO:0005096">
    <property type="term" value="F:GTPase activator activity"/>
    <property type="evidence" value="ECO:0007669"/>
    <property type="project" value="TreeGrafter"/>
</dbReference>
<evidence type="ECO:0000256" key="4">
    <source>
        <dbReference type="ARBA" id="ARBA00022833"/>
    </source>
</evidence>
<dbReference type="PROSITE" id="PS50199">
    <property type="entry name" value="ZF_RANBP2_2"/>
    <property type="match status" value="3"/>
</dbReference>
<feature type="compositionally biased region" description="Polar residues" evidence="8">
    <location>
        <begin position="1399"/>
        <end position="1411"/>
    </location>
</feature>
<evidence type="ECO:0000256" key="2">
    <source>
        <dbReference type="ARBA" id="ARBA00022723"/>
    </source>
</evidence>
<feature type="domain" description="RanBP2-type" evidence="10">
    <location>
        <begin position="1729"/>
        <end position="1758"/>
    </location>
</feature>
<feature type="domain" description="RanBD1" evidence="9">
    <location>
        <begin position="1246"/>
        <end position="1380"/>
    </location>
</feature>
<dbReference type="PROSITE" id="PS50005">
    <property type="entry name" value="TPR"/>
    <property type="match status" value="1"/>
</dbReference>
<protein>
    <submittedName>
        <fullName evidence="11">Putative ran-binding protein</fullName>
    </submittedName>
</protein>
<feature type="domain" description="RanBP2-type" evidence="10">
    <location>
        <begin position="1675"/>
        <end position="1704"/>
    </location>
</feature>
<dbReference type="InterPro" id="IPR045255">
    <property type="entry name" value="RanBP1-like"/>
</dbReference>
<evidence type="ECO:0000259" key="10">
    <source>
        <dbReference type="PROSITE" id="PS50199"/>
    </source>
</evidence>
<feature type="domain" description="RanBD1" evidence="9">
    <location>
        <begin position="1511"/>
        <end position="1648"/>
    </location>
</feature>
<organism evidence="11 12">
    <name type="scientific">Operophtera brumata</name>
    <name type="common">Winter moth</name>
    <name type="synonym">Phalaena brumata</name>
    <dbReference type="NCBI Taxonomy" id="104452"/>
    <lineage>
        <taxon>Eukaryota</taxon>
        <taxon>Metazoa</taxon>
        <taxon>Ecdysozoa</taxon>
        <taxon>Arthropoda</taxon>
        <taxon>Hexapoda</taxon>
        <taxon>Insecta</taxon>
        <taxon>Pterygota</taxon>
        <taxon>Neoptera</taxon>
        <taxon>Endopterygota</taxon>
        <taxon>Lepidoptera</taxon>
        <taxon>Glossata</taxon>
        <taxon>Ditrysia</taxon>
        <taxon>Geometroidea</taxon>
        <taxon>Geometridae</taxon>
        <taxon>Larentiinae</taxon>
        <taxon>Operophtera</taxon>
    </lineage>
</organism>
<dbReference type="CDD" id="cd13172">
    <property type="entry name" value="RanBD2_RanBP2_insect-like"/>
    <property type="match status" value="1"/>
</dbReference>
<dbReference type="SMART" id="SM00547">
    <property type="entry name" value="ZnF_RBZ"/>
    <property type="match status" value="3"/>
</dbReference>
<dbReference type="PROSITE" id="PS01358">
    <property type="entry name" value="ZF_RANBP2_1"/>
    <property type="match status" value="3"/>
</dbReference>
<feature type="compositionally biased region" description="Basic and acidic residues" evidence="8">
    <location>
        <begin position="1378"/>
        <end position="1398"/>
    </location>
</feature>
<name>A0A0L7LDA2_OPEBR</name>
<dbReference type="InterPro" id="IPR011993">
    <property type="entry name" value="PH-like_dom_sf"/>
</dbReference>
<evidence type="ECO:0000256" key="8">
    <source>
        <dbReference type="SAM" id="MobiDB-lite"/>
    </source>
</evidence>
<feature type="region of interest" description="Disordered" evidence="8">
    <location>
        <begin position="1378"/>
        <end position="1411"/>
    </location>
</feature>
<evidence type="ECO:0000313" key="12">
    <source>
        <dbReference type="Proteomes" id="UP000037510"/>
    </source>
</evidence>
<keyword evidence="6" id="KW-0802">TPR repeat</keyword>
<dbReference type="InterPro" id="IPR000156">
    <property type="entry name" value="Ran_bind_dom"/>
</dbReference>
<proteinExistence type="predicted"/>
<dbReference type="SUPFAM" id="SSF90209">
    <property type="entry name" value="Ran binding protein zinc finger-like"/>
    <property type="match status" value="1"/>
</dbReference>
<sequence length="2008" mass="226027">MYKNKKDIDKHVEKLLSKLSLKEFKSRAYSVARLYFEAGDYANCQKYVEQYLTQKDNNAAAYKLLGQSLQKMGQKDKALEQFRTSLDIDQTQTGTILDICELLADGDVAIEPGRAKYWLEKADAIFPRHPITFQLRERLVTMSDPDPEALVKLLIMELNARPKDPLLHARLLKHYLKMNRFKEAFEHSCNIEFSSNNFNNNYAWYEILDELLNHDIKNVDIWLYQLLLLTVRERFCVLSLTETPSLSSKSLLESVDLLHAYDQALERVARAGAAPGFAEFHASLLQHHRGQCSFHAATLLLKRAKKDLMSWPDATKSAAPLMLLAWQTVPLDSKVNWLRLAPEKQLNAVNRWYSEGTYRCSQSGHYLITNFQDRNQSLLDQISQCSSGSHWKEKLYEKVFTTKTYATKMKSSHFTSNAFSAPQLRLPRKIEVEAYDGDAQKEYGNSLHHYVWTLLNYKDYADFKCTLFDMLAPTVMSCGPETLNKLDIYAFLYSAALTTRQQQNNKVLYIHGEKPNVLPANITDLLCPLSQMKWWDCAYKFSQNVLGTELTDIRATLSRGIEVIRCIDNHGLDPELLCILGRIFSDRAKVTKSVEEKNFIETRAELYYRSAIPLLEKLKCKMMIKISDKRLFDYTHKEIGTKELNLLIEESKLFVAGKHINDNEYEKAIEMLANVKSQQAYYYLAQAYKKVAFEESNTSTDGCHPKYGTMLSKAKTYAYKALDLLKDRETNKNLPLYSDTQELIEDIEMCINKIDPDLSRSINNIDGKYSSDENESYSYRTETKRTNSNIFRNNSSTPKASSNQNNTNYRTAIDSQILENTRVDQRHFERIETEIKNLQKRDTTITDFMDQTKNWFEENRNLGNKIINTINSNIQNTTDQFKQLKISVDQVKSQIDECRTECKDVVELKKQIAELKKEVNKIKKTSSEQTINESDLYNLDDDFRTNETTSNYGTQLPFTPQMFPAYNQRQPFPVAPNPYQMYNQTMYNLYNQYSQFAQTAVPGAQPLFDPARSQMNFPGVYPTPDQMFLDMAHLIPPSAAAAAAAVPAPAAVAPAAVAPSVTVPHSLPTVPTVPSAPIVSAPPLSTSVFTSKPASSTTEFKDTSQSLPVNVVITSSDPLPTAASTPAPVLSVTIPQKHIKTNQPHNYQIAMPTATETNVSSPPVFSFSMPENKNNPVSLSNWNKFQTFTGDNSPLFKGLHAGYTLFEDSVVDGPFAGASQNTSLNKSRTISEKSNTSVENYDPCPDFKPIVPLPAEVKVTTGEEDETAIFSSRAKLFRFVDKQWKERGLGEMKLLKHKTTGKVRVLMRREQVHKVCANHIITPEMEISPMKNETKAYIWVANDFAEESVVLEKFCIRFKTADIAKQFYEIFEKARQESETTSKKTEHKETHNKLESKITESATQSDSQPAASIFSQGKTVIGGFTFSSTPIFKPVETETKIKEKNADPEPNKTNVFSNLTFKTGAATPFSNLLNTTVIPITTTSNVQSNQESNKSKLNTSDTVDEFEPTAEFKPVIDLPALVEQKTGEEDEIALFESRAKLLRYDSITKEWKERGLGIIKLLMHKDNNQKVRLLMRREQIMKVCCNHALTKEMSFQKMPNVDKAVTWCAKDFSEGELVAETFCLRFKTVQLCDDLLIAIQKAQTKMKDDTKTAKDEKNASKQTTQTGFGDKFKAKTGSWYCQGCYTNNLETFAKCACCEQPKPQAAASEVDAPPEPPKSSNWGDKFKPKPGSWECKSCLVRNEASIENCNACNSPKDPTSKKPTSTTATNLKMSFSFGIPQQAATDVQNLSTKPEITPKTVTPVVTGFGDKFKPKEGSWECKQCFVRNAGGSENCCACNSPQDPNAPKKSTSIFETTTAPSVKFRFGIAPIPTNEEKPKPDSIFAGTGASKFSFGIPSISSTGSEGERSQKPTAIIYDAPKMPTKTDGPIFSLKTNEEGKMTSEPEEAPNTFAAGKESGFGFVFKTTASKSPYKQGDESDGEELVKEEDCSAHFNPIIPLPDKVSHCE</sequence>
<evidence type="ECO:0000259" key="9">
    <source>
        <dbReference type="PROSITE" id="PS50196"/>
    </source>
</evidence>
<evidence type="ECO:0000256" key="3">
    <source>
        <dbReference type="ARBA" id="ARBA00022771"/>
    </source>
</evidence>
<comment type="caution">
    <text evidence="11">The sequence shown here is derived from an EMBL/GenBank/DDBJ whole genome shotgun (WGS) entry which is preliminary data.</text>
</comment>
<gene>
    <name evidence="11" type="ORF">OBRU01_11113</name>
</gene>
<dbReference type="SMART" id="SM00028">
    <property type="entry name" value="TPR"/>
    <property type="match status" value="1"/>
</dbReference>
<feature type="coiled-coil region" evidence="7">
    <location>
        <begin position="874"/>
        <end position="932"/>
    </location>
</feature>
<feature type="compositionally biased region" description="Polar residues" evidence="8">
    <location>
        <begin position="776"/>
        <end position="807"/>
    </location>
</feature>
<feature type="region of interest" description="Disordered" evidence="8">
    <location>
        <begin position="1919"/>
        <end position="1954"/>
    </location>
</feature>
<accession>A0A0L7LDA2</accession>
<evidence type="ECO:0000256" key="5">
    <source>
        <dbReference type="PROSITE-ProRule" id="PRU00322"/>
    </source>
</evidence>
<dbReference type="CDD" id="cd13171">
    <property type="entry name" value="RanBD1_RanBP2_insect-like"/>
    <property type="match status" value="1"/>
</dbReference>
<dbReference type="PANTHER" id="PTHR23138:SF179">
    <property type="entry name" value="NUCLEAR PORE COMPLEX PROTEIN"/>
    <property type="match status" value="1"/>
</dbReference>
<dbReference type="Gene3D" id="1.25.40.10">
    <property type="entry name" value="Tetratricopeptide repeat domain"/>
    <property type="match status" value="1"/>
</dbReference>
<dbReference type="GO" id="GO:0005643">
    <property type="term" value="C:nuclear pore"/>
    <property type="evidence" value="ECO:0007669"/>
    <property type="project" value="TreeGrafter"/>
</dbReference>
<keyword evidence="1" id="KW-0597">Phosphoprotein</keyword>
<keyword evidence="3 5" id="KW-0863">Zinc-finger</keyword>
<dbReference type="GO" id="GO:0005737">
    <property type="term" value="C:cytoplasm"/>
    <property type="evidence" value="ECO:0007669"/>
    <property type="project" value="TreeGrafter"/>
</dbReference>
<dbReference type="Pfam" id="PF00638">
    <property type="entry name" value="Ran_BP1"/>
    <property type="match status" value="2"/>
</dbReference>
<dbReference type="SUPFAM" id="SSF48452">
    <property type="entry name" value="TPR-like"/>
    <property type="match status" value="1"/>
</dbReference>
<dbReference type="GO" id="GO:0008270">
    <property type="term" value="F:zinc ion binding"/>
    <property type="evidence" value="ECO:0007669"/>
    <property type="project" value="UniProtKB-KW"/>
</dbReference>
<evidence type="ECO:0000256" key="1">
    <source>
        <dbReference type="ARBA" id="ARBA00022553"/>
    </source>
</evidence>
<keyword evidence="7" id="KW-0175">Coiled coil</keyword>
<dbReference type="FunFam" id="4.10.1060.10:FF:000003">
    <property type="entry name" value="E3 SUMO-protein ligase RanBP2"/>
    <property type="match status" value="1"/>
</dbReference>
<feature type="repeat" description="TPR" evidence="6">
    <location>
        <begin position="59"/>
        <end position="92"/>
    </location>
</feature>
<dbReference type="SUPFAM" id="SSF50729">
    <property type="entry name" value="PH domain-like"/>
    <property type="match status" value="2"/>
</dbReference>
<dbReference type="Gene3D" id="4.10.1060.10">
    <property type="entry name" value="Zinc finger, RanBP2-type"/>
    <property type="match status" value="3"/>
</dbReference>
<feature type="domain" description="RanBP2-type" evidence="10">
    <location>
        <begin position="1815"/>
        <end position="1844"/>
    </location>
</feature>
<dbReference type="FunFam" id="2.30.29.30:FF:000018">
    <property type="entry name" value="E3 SUMO-protein ligase RanBP2"/>
    <property type="match status" value="2"/>
</dbReference>